<sequence>MRQESRRRSSSALASDGNSSNYPTQHSGGSSRRLKARNRAASKKSRVKKGANTEQLKTEQLKVDEQDMDQSNRKLAACAADLTREIYELRMSLLQHADSLIRNYIANQAQRCDKAGEQCEYNQQRWESKKELRAEIERLRKSNDDRDKLLRSLTSGQGLDAFGSQGSVDDNKSLVGYPESAEGGIGSSPISSQKGILRREPVGLSCFDHLHSWRQFRPSLNDRNLPSGAAEQSTILSLPPIPVDAYNSDSHKADIWTRTGWTRAHLRHLFDALTTWDYLPFSLLCKDRFLEDYQSGSSQFCSSALVHAVLALASRLINENDDDSRLLPSGWLGSKIFFDEAEAILQARGKLDNLPDIQALGVLSLYQIRCGREVEALELAEAFVASITDFCQREPLMDEEEEEYYRARATTYCGAVSLIRILHLTTGQLFNTPSHKLQEDSLTLDEASRSSRGNSQVRCSTEPYLAVDARGLPKCDLQMVTAKMFQLTEWVHKFITSAQSAPGIASNDLVAVYTKCLDWYEGLFALVDRDGSRTPFMLFVHMYYHFCVLCAFRPFVSLAVGESDVQPHEICTQAAQSIMALAQSYDDLFTLRRVSGLIPYFICASGLYGLGMTDSGSTMEPVHLLVRDQTPPMIKSEHDRYQTATGRSTTSAPAPHIKMPAASHARLLLAKISSTHPVATIAKRILLERA</sequence>
<feature type="compositionally biased region" description="Low complexity" evidence="7">
    <location>
        <begin position="10"/>
        <end position="21"/>
    </location>
</feature>
<reference evidence="9 10" key="1">
    <citation type="submission" date="2015-09" db="EMBL/GenBank/DDBJ databases">
        <title>Draft genome of a European isolate of the apple canker pathogen Neonectria ditissima.</title>
        <authorList>
            <person name="Gomez-Cortecero A."/>
            <person name="Harrison R.J."/>
            <person name="Armitage A.D."/>
        </authorList>
    </citation>
    <scope>NUCLEOTIDE SEQUENCE [LARGE SCALE GENOMIC DNA]</scope>
    <source>
        <strain evidence="9 10">R09/05</strain>
    </source>
</reference>
<gene>
    <name evidence="9" type="ORF">AK830_g7157</name>
</gene>
<keyword evidence="10" id="KW-1185">Reference proteome</keyword>
<keyword evidence="3" id="KW-0805">Transcription regulation</keyword>
<evidence type="ECO:0000259" key="8">
    <source>
        <dbReference type="PROSITE" id="PS00036"/>
    </source>
</evidence>
<dbReference type="InterPro" id="IPR051615">
    <property type="entry name" value="Transcr_Regulatory_Elem"/>
</dbReference>
<dbReference type="OrthoDB" id="5049404at2759"/>
<feature type="compositionally biased region" description="Basic residues" evidence="7">
    <location>
        <begin position="32"/>
        <end position="49"/>
    </location>
</feature>
<evidence type="ECO:0000313" key="10">
    <source>
        <dbReference type="Proteomes" id="UP000050424"/>
    </source>
</evidence>
<keyword evidence="4" id="KW-0238">DNA-binding</keyword>
<evidence type="ECO:0000256" key="4">
    <source>
        <dbReference type="ARBA" id="ARBA00023125"/>
    </source>
</evidence>
<keyword evidence="6" id="KW-0539">Nucleus</keyword>
<dbReference type="PANTHER" id="PTHR31313:SF4">
    <property type="entry name" value="CONIDIAL DEVELOPMENT PROTEIN FLUFFY"/>
    <property type="match status" value="1"/>
</dbReference>
<keyword evidence="5" id="KW-0804">Transcription</keyword>
<comment type="caution">
    <text evidence="9">The sequence shown here is derived from an EMBL/GenBank/DDBJ whole genome shotgun (WGS) entry which is preliminary data.</text>
</comment>
<evidence type="ECO:0000313" key="9">
    <source>
        <dbReference type="EMBL" id="KPM39394.1"/>
    </source>
</evidence>
<dbReference type="AlphaFoldDB" id="A0A0P7BFM6"/>
<keyword evidence="2" id="KW-0862">Zinc</keyword>
<evidence type="ECO:0000256" key="1">
    <source>
        <dbReference type="ARBA" id="ARBA00022723"/>
    </source>
</evidence>
<dbReference type="STRING" id="78410.A0A0P7BFM6"/>
<feature type="compositionally biased region" description="Polar residues" evidence="7">
    <location>
        <begin position="642"/>
        <end position="652"/>
    </location>
</feature>
<name>A0A0P7BFM6_9HYPO</name>
<keyword evidence="1" id="KW-0479">Metal-binding</keyword>
<feature type="region of interest" description="Disordered" evidence="7">
    <location>
        <begin position="635"/>
        <end position="656"/>
    </location>
</feature>
<protein>
    <recommendedName>
        <fullName evidence="8">BZIP domain-containing protein</fullName>
    </recommendedName>
</protein>
<organism evidence="9 10">
    <name type="scientific">Neonectria ditissima</name>
    <dbReference type="NCBI Taxonomy" id="78410"/>
    <lineage>
        <taxon>Eukaryota</taxon>
        <taxon>Fungi</taxon>
        <taxon>Dikarya</taxon>
        <taxon>Ascomycota</taxon>
        <taxon>Pezizomycotina</taxon>
        <taxon>Sordariomycetes</taxon>
        <taxon>Hypocreomycetidae</taxon>
        <taxon>Hypocreales</taxon>
        <taxon>Nectriaceae</taxon>
        <taxon>Neonectria</taxon>
    </lineage>
</organism>
<dbReference type="GO" id="GO:0003677">
    <property type="term" value="F:DNA binding"/>
    <property type="evidence" value="ECO:0007669"/>
    <property type="project" value="UniProtKB-KW"/>
</dbReference>
<evidence type="ECO:0000256" key="2">
    <source>
        <dbReference type="ARBA" id="ARBA00022833"/>
    </source>
</evidence>
<feature type="region of interest" description="Disordered" evidence="7">
    <location>
        <begin position="1"/>
        <end position="55"/>
    </location>
</feature>
<dbReference type="EMBL" id="LKCW01000108">
    <property type="protein sequence ID" value="KPM39394.1"/>
    <property type="molecule type" value="Genomic_DNA"/>
</dbReference>
<dbReference type="InterPro" id="IPR004827">
    <property type="entry name" value="bZIP"/>
</dbReference>
<accession>A0A0P7BFM6</accession>
<proteinExistence type="predicted"/>
<dbReference type="GO" id="GO:0003700">
    <property type="term" value="F:DNA-binding transcription factor activity"/>
    <property type="evidence" value="ECO:0007669"/>
    <property type="project" value="InterPro"/>
</dbReference>
<dbReference type="CDD" id="cd12148">
    <property type="entry name" value="fungal_TF_MHR"/>
    <property type="match status" value="1"/>
</dbReference>
<dbReference type="PROSITE" id="PS00036">
    <property type="entry name" value="BZIP_BASIC"/>
    <property type="match status" value="1"/>
</dbReference>
<feature type="region of interest" description="Disordered" evidence="7">
    <location>
        <begin position="170"/>
        <end position="192"/>
    </location>
</feature>
<evidence type="ECO:0000256" key="6">
    <source>
        <dbReference type="ARBA" id="ARBA00023242"/>
    </source>
</evidence>
<dbReference type="PANTHER" id="PTHR31313">
    <property type="entry name" value="TY1 ENHANCER ACTIVATOR"/>
    <property type="match status" value="1"/>
</dbReference>
<evidence type="ECO:0000256" key="7">
    <source>
        <dbReference type="SAM" id="MobiDB-lite"/>
    </source>
</evidence>
<evidence type="ECO:0000256" key="5">
    <source>
        <dbReference type="ARBA" id="ARBA00023163"/>
    </source>
</evidence>
<dbReference type="GO" id="GO:0046872">
    <property type="term" value="F:metal ion binding"/>
    <property type="evidence" value="ECO:0007669"/>
    <property type="project" value="UniProtKB-KW"/>
</dbReference>
<evidence type="ECO:0000256" key="3">
    <source>
        <dbReference type="ARBA" id="ARBA00023015"/>
    </source>
</evidence>
<dbReference type="Proteomes" id="UP000050424">
    <property type="component" value="Unassembled WGS sequence"/>
</dbReference>
<feature type="domain" description="BZIP" evidence="8">
    <location>
        <begin position="33"/>
        <end position="48"/>
    </location>
</feature>